<dbReference type="InterPro" id="IPR036457">
    <property type="entry name" value="PPM-type-like_dom_sf"/>
</dbReference>
<keyword evidence="6 12" id="KW-0378">Hydrolase</keyword>
<comment type="catalytic activity">
    <reaction evidence="11">
        <text>O-phospho-L-threonyl-[protein] + H2O = L-threonyl-[protein] + phosphate</text>
        <dbReference type="Rhea" id="RHEA:47004"/>
        <dbReference type="Rhea" id="RHEA-COMP:11060"/>
        <dbReference type="Rhea" id="RHEA-COMP:11605"/>
        <dbReference type="ChEBI" id="CHEBI:15377"/>
        <dbReference type="ChEBI" id="CHEBI:30013"/>
        <dbReference type="ChEBI" id="CHEBI:43474"/>
        <dbReference type="ChEBI" id="CHEBI:61977"/>
        <dbReference type="EC" id="3.1.3.16"/>
    </reaction>
</comment>
<evidence type="ECO:0000256" key="4">
    <source>
        <dbReference type="ARBA" id="ARBA00013081"/>
    </source>
</evidence>
<evidence type="ECO:0000256" key="12">
    <source>
        <dbReference type="RuleBase" id="RU003465"/>
    </source>
</evidence>
<gene>
    <name evidence="15" type="ORF">QYE76_020204</name>
</gene>
<sequence>MASANVNNINMSAAPAAGAEGADHAAECRPTRRRRLAPVEDVANTSAGTEVKPPSSDADASTEGEEGSAAVINVAAALLPGDSSSGPVGAAAWPVRFGSVAVIGRLRKMEDTVSLRPSFCVWAGGEPMHFFGVFDGHGGPHVAALCKEQMHAILAEELAIAAEHYLAHRDEEGAEERAWRTALSRSFARVDALAPAACACGRVATATEGACACPLSAGGRGIIPDRPDEMARIEAAGGQVLFIDGPRVRGILAMSRALGHELLKPEVICEPEITITIRSDDDHCLILASDGLWDAISNKQACDIARQCKENGSLTRARASGSDEACRSSGGGAPGGHQPEPPCHHAAAVLAMFALGKGSSDNISVVVIDLNVMA</sequence>
<dbReference type="SUPFAM" id="SSF81606">
    <property type="entry name" value="PP2C-like"/>
    <property type="match status" value="1"/>
</dbReference>
<evidence type="ECO:0000313" key="15">
    <source>
        <dbReference type="EMBL" id="KAK1614687.1"/>
    </source>
</evidence>
<evidence type="ECO:0000256" key="5">
    <source>
        <dbReference type="ARBA" id="ARBA00022723"/>
    </source>
</evidence>
<comment type="cofactor">
    <cofactor evidence="2">
        <name>Mg(2+)</name>
        <dbReference type="ChEBI" id="CHEBI:18420"/>
    </cofactor>
</comment>
<organism evidence="15 16">
    <name type="scientific">Lolium multiflorum</name>
    <name type="common">Italian ryegrass</name>
    <name type="synonym">Lolium perenne subsp. multiflorum</name>
    <dbReference type="NCBI Taxonomy" id="4521"/>
    <lineage>
        <taxon>Eukaryota</taxon>
        <taxon>Viridiplantae</taxon>
        <taxon>Streptophyta</taxon>
        <taxon>Embryophyta</taxon>
        <taxon>Tracheophyta</taxon>
        <taxon>Spermatophyta</taxon>
        <taxon>Magnoliopsida</taxon>
        <taxon>Liliopsida</taxon>
        <taxon>Poales</taxon>
        <taxon>Poaceae</taxon>
        <taxon>BOP clade</taxon>
        <taxon>Pooideae</taxon>
        <taxon>Poodae</taxon>
        <taxon>Poeae</taxon>
        <taxon>Poeae Chloroplast Group 2 (Poeae type)</taxon>
        <taxon>Loliodinae</taxon>
        <taxon>Loliinae</taxon>
        <taxon>Lolium</taxon>
    </lineage>
</organism>
<dbReference type="Proteomes" id="UP001231189">
    <property type="component" value="Unassembled WGS sequence"/>
</dbReference>
<evidence type="ECO:0000256" key="2">
    <source>
        <dbReference type="ARBA" id="ARBA00001946"/>
    </source>
</evidence>
<comment type="similarity">
    <text evidence="3 12">Belongs to the PP2C family.</text>
</comment>
<comment type="cofactor">
    <cofactor evidence="1">
        <name>Mn(2+)</name>
        <dbReference type="ChEBI" id="CHEBI:29035"/>
    </cofactor>
</comment>
<dbReference type="EMBL" id="JAUUTY010000006">
    <property type="protein sequence ID" value="KAK1614687.1"/>
    <property type="molecule type" value="Genomic_DNA"/>
</dbReference>
<feature type="compositionally biased region" description="Polar residues" evidence="13">
    <location>
        <begin position="1"/>
        <end position="11"/>
    </location>
</feature>
<dbReference type="PROSITE" id="PS01032">
    <property type="entry name" value="PPM_1"/>
    <property type="match status" value="1"/>
</dbReference>
<evidence type="ECO:0000256" key="9">
    <source>
        <dbReference type="ARBA" id="ARBA00023211"/>
    </source>
</evidence>
<evidence type="ECO:0000256" key="3">
    <source>
        <dbReference type="ARBA" id="ARBA00006702"/>
    </source>
</evidence>
<dbReference type="AlphaFoldDB" id="A0AAD8VNZ4"/>
<reference evidence="15" key="1">
    <citation type="submission" date="2023-07" db="EMBL/GenBank/DDBJ databases">
        <title>A chromosome-level genome assembly of Lolium multiflorum.</title>
        <authorList>
            <person name="Chen Y."/>
            <person name="Copetti D."/>
            <person name="Kolliker R."/>
            <person name="Studer B."/>
        </authorList>
    </citation>
    <scope>NUCLEOTIDE SEQUENCE</scope>
    <source>
        <strain evidence="15">02402/16</strain>
        <tissue evidence="15">Leaf</tissue>
    </source>
</reference>
<accession>A0AAD8VNZ4</accession>
<evidence type="ECO:0000256" key="13">
    <source>
        <dbReference type="SAM" id="MobiDB-lite"/>
    </source>
</evidence>
<keyword evidence="5" id="KW-0479">Metal-binding</keyword>
<evidence type="ECO:0000256" key="10">
    <source>
        <dbReference type="ARBA" id="ARBA00047761"/>
    </source>
</evidence>
<keyword evidence="7" id="KW-0460">Magnesium</keyword>
<evidence type="ECO:0000256" key="11">
    <source>
        <dbReference type="ARBA" id="ARBA00048336"/>
    </source>
</evidence>
<dbReference type="InterPro" id="IPR001932">
    <property type="entry name" value="PPM-type_phosphatase-like_dom"/>
</dbReference>
<evidence type="ECO:0000259" key="14">
    <source>
        <dbReference type="PROSITE" id="PS51746"/>
    </source>
</evidence>
<proteinExistence type="inferred from homology"/>
<name>A0AAD8VNZ4_LOLMU</name>
<evidence type="ECO:0000256" key="7">
    <source>
        <dbReference type="ARBA" id="ARBA00022842"/>
    </source>
</evidence>
<dbReference type="GO" id="GO:0004722">
    <property type="term" value="F:protein serine/threonine phosphatase activity"/>
    <property type="evidence" value="ECO:0007669"/>
    <property type="project" value="UniProtKB-EC"/>
</dbReference>
<dbReference type="PANTHER" id="PTHR47992">
    <property type="entry name" value="PROTEIN PHOSPHATASE"/>
    <property type="match status" value="1"/>
</dbReference>
<keyword evidence="8 12" id="KW-0904">Protein phosphatase</keyword>
<feature type="region of interest" description="Disordered" evidence="13">
    <location>
        <begin position="319"/>
        <end position="341"/>
    </location>
</feature>
<feature type="region of interest" description="Disordered" evidence="13">
    <location>
        <begin position="1"/>
        <end position="66"/>
    </location>
</feature>
<comment type="caution">
    <text evidence="15">The sequence shown here is derived from an EMBL/GenBank/DDBJ whole genome shotgun (WGS) entry which is preliminary data.</text>
</comment>
<dbReference type="EC" id="3.1.3.16" evidence="4"/>
<dbReference type="Pfam" id="PF00481">
    <property type="entry name" value="PP2C"/>
    <property type="match status" value="1"/>
</dbReference>
<keyword evidence="16" id="KW-1185">Reference proteome</keyword>
<dbReference type="InterPro" id="IPR000222">
    <property type="entry name" value="PP2C_BS"/>
</dbReference>
<keyword evidence="9" id="KW-0464">Manganese</keyword>
<dbReference type="SMART" id="SM00332">
    <property type="entry name" value="PP2Cc"/>
    <property type="match status" value="1"/>
</dbReference>
<comment type="catalytic activity">
    <reaction evidence="10">
        <text>O-phospho-L-seryl-[protein] + H2O = L-seryl-[protein] + phosphate</text>
        <dbReference type="Rhea" id="RHEA:20629"/>
        <dbReference type="Rhea" id="RHEA-COMP:9863"/>
        <dbReference type="Rhea" id="RHEA-COMP:11604"/>
        <dbReference type="ChEBI" id="CHEBI:15377"/>
        <dbReference type="ChEBI" id="CHEBI:29999"/>
        <dbReference type="ChEBI" id="CHEBI:43474"/>
        <dbReference type="ChEBI" id="CHEBI:83421"/>
        <dbReference type="EC" id="3.1.3.16"/>
    </reaction>
</comment>
<dbReference type="InterPro" id="IPR015655">
    <property type="entry name" value="PP2C"/>
</dbReference>
<evidence type="ECO:0000313" key="16">
    <source>
        <dbReference type="Proteomes" id="UP001231189"/>
    </source>
</evidence>
<evidence type="ECO:0000256" key="6">
    <source>
        <dbReference type="ARBA" id="ARBA00022801"/>
    </source>
</evidence>
<dbReference type="PROSITE" id="PS51746">
    <property type="entry name" value="PPM_2"/>
    <property type="match status" value="1"/>
</dbReference>
<protein>
    <recommendedName>
        <fullName evidence="4">protein-serine/threonine phosphatase</fullName>
        <ecNumber evidence="4">3.1.3.16</ecNumber>
    </recommendedName>
</protein>
<dbReference type="GO" id="GO:0046872">
    <property type="term" value="F:metal ion binding"/>
    <property type="evidence" value="ECO:0007669"/>
    <property type="project" value="UniProtKB-KW"/>
</dbReference>
<evidence type="ECO:0000256" key="1">
    <source>
        <dbReference type="ARBA" id="ARBA00001936"/>
    </source>
</evidence>
<feature type="compositionally biased region" description="Basic and acidic residues" evidence="13">
    <location>
        <begin position="21"/>
        <end position="30"/>
    </location>
</feature>
<feature type="domain" description="PPM-type phosphatase" evidence="14">
    <location>
        <begin position="96"/>
        <end position="370"/>
    </location>
</feature>
<dbReference type="CDD" id="cd00143">
    <property type="entry name" value="PP2Cc"/>
    <property type="match status" value="1"/>
</dbReference>
<evidence type="ECO:0000256" key="8">
    <source>
        <dbReference type="ARBA" id="ARBA00022912"/>
    </source>
</evidence>
<dbReference type="Gene3D" id="3.60.40.10">
    <property type="entry name" value="PPM-type phosphatase domain"/>
    <property type="match status" value="2"/>
</dbReference>